<dbReference type="SUPFAM" id="SSF54928">
    <property type="entry name" value="RNA-binding domain, RBD"/>
    <property type="match status" value="1"/>
</dbReference>
<keyword evidence="8 16" id="KW-0732">Signal</keyword>
<dbReference type="UniPathway" id="UPA00378"/>
<evidence type="ECO:0000256" key="10">
    <source>
        <dbReference type="ARBA" id="ARBA00022884"/>
    </source>
</evidence>
<dbReference type="Gene3D" id="3.30.70.330">
    <property type="match status" value="1"/>
</dbReference>
<dbReference type="EMBL" id="JAABOE010000227">
    <property type="protein sequence ID" value="KAF3158106.1"/>
    <property type="molecule type" value="Genomic_DNA"/>
</dbReference>
<evidence type="ECO:0000256" key="4">
    <source>
        <dbReference type="ARBA" id="ARBA00004922"/>
    </source>
</evidence>
<dbReference type="InterPro" id="IPR012677">
    <property type="entry name" value="Nucleotide-bd_a/b_plait_sf"/>
</dbReference>
<keyword evidence="6" id="KW-0507">mRNA processing</keyword>
<dbReference type="InterPro" id="IPR000504">
    <property type="entry name" value="RRM_dom"/>
</dbReference>
<dbReference type="AlphaFoldDB" id="A0A6G1M3E1"/>
<name>A0A6G1M3E1_ORBOL</name>
<dbReference type="Proteomes" id="UP000472727">
    <property type="component" value="Unassembled WGS sequence"/>
</dbReference>
<evidence type="ECO:0000256" key="12">
    <source>
        <dbReference type="ARBA" id="ARBA00023136"/>
    </source>
</evidence>
<protein>
    <recommendedName>
        <fullName evidence="16">Dolichyl-diphosphooligosaccharide--protein glycosyltransferase subunit 1</fullName>
    </recommendedName>
</protein>
<evidence type="ECO:0000256" key="2">
    <source>
        <dbReference type="ARBA" id="ARBA00004115"/>
    </source>
</evidence>
<dbReference type="EMBL" id="WIPF01000241">
    <property type="protein sequence ID" value="KAF3198517.1"/>
    <property type="molecule type" value="Genomic_DNA"/>
</dbReference>
<dbReference type="SMART" id="SM00360">
    <property type="entry name" value="RRM"/>
    <property type="match status" value="1"/>
</dbReference>
<feature type="chain" id="PRO_5041475801" description="Dolichyl-diphosphooligosaccharide--protein glycosyltransferase subunit 1" evidence="16">
    <location>
        <begin position="25"/>
        <end position="566"/>
    </location>
</feature>
<evidence type="ECO:0000256" key="15">
    <source>
        <dbReference type="PROSITE-ProRule" id="PRU00176"/>
    </source>
</evidence>
<proteinExistence type="inferred from homology"/>
<keyword evidence="18" id="KW-0808">Transferase</keyword>
<comment type="similarity">
    <text evidence="5 16">Belongs to the OST1 family.</text>
</comment>
<dbReference type="PANTHER" id="PTHR21049">
    <property type="entry name" value="RIBOPHORIN I"/>
    <property type="match status" value="1"/>
</dbReference>
<evidence type="ECO:0000256" key="8">
    <source>
        <dbReference type="ARBA" id="ARBA00022729"/>
    </source>
</evidence>
<dbReference type="GO" id="GO:0008380">
    <property type="term" value="P:RNA splicing"/>
    <property type="evidence" value="ECO:0007669"/>
    <property type="project" value="UniProtKB-KW"/>
</dbReference>
<evidence type="ECO:0000313" key="21">
    <source>
        <dbReference type="Proteomes" id="UP000472727"/>
    </source>
</evidence>
<evidence type="ECO:0000313" key="23">
    <source>
        <dbReference type="Proteomes" id="UP000483672"/>
    </source>
</evidence>
<reference evidence="21 22" key="1">
    <citation type="submission" date="2019-06" db="EMBL/GenBank/DDBJ databases">
        <authorList>
            <person name="Palmer J.M."/>
        </authorList>
    </citation>
    <scope>NUCLEOTIDE SEQUENCE [LARGE SCALE GENOMIC DNA]</scope>
    <source>
        <strain evidence="20 21">TWF106</strain>
        <strain evidence="19 23">TWF191</strain>
        <strain evidence="18 22">TWF788</strain>
    </source>
</reference>
<evidence type="ECO:0000259" key="17">
    <source>
        <dbReference type="PROSITE" id="PS50102"/>
    </source>
</evidence>
<evidence type="ECO:0000313" key="18">
    <source>
        <dbReference type="EMBL" id="KAF3158106.1"/>
    </source>
</evidence>
<evidence type="ECO:0000256" key="6">
    <source>
        <dbReference type="ARBA" id="ARBA00022664"/>
    </source>
</evidence>
<dbReference type="CDD" id="cd12241">
    <property type="entry name" value="RRM_SF3B14"/>
    <property type="match status" value="1"/>
</dbReference>
<dbReference type="GO" id="GO:0005634">
    <property type="term" value="C:nucleus"/>
    <property type="evidence" value="ECO:0007669"/>
    <property type="project" value="UniProtKB-SubCell"/>
</dbReference>
<comment type="subunit">
    <text evidence="16">Component of the oligosaccharyltransferase (OST) complex.</text>
</comment>
<organism evidence="18 22">
    <name type="scientific">Orbilia oligospora</name>
    <name type="common">Nematode-trapping fungus</name>
    <name type="synonym">Arthrobotrys oligospora</name>
    <dbReference type="NCBI Taxonomy" id="2813651"/>
    <lineage>
        <taxon>Eukaryota</taxon>
        <taxon>Fungi</taxon>
        <taxon>Dikarya</taxon>
        <taxon>Ascomycota</taxon>
        <taxon>Pezizomycotina</taxon>
        <taxon>Orbiliomycetes</taxon>
        <taxon>Orbiliales</taxon>
        <taxon>Orbiliaceae</taxon>
        <taxon>Orbilia</taxon>
    </lineage>
</organism>
<dbReference type="Proteomes" id="UP000483672">
    <property type="component" value="Unassembled WGS sequence"/>
</dbReference>
<evidence type="ECO:0000256" key="11">
    <source>
        <dbReference type="ARBA" id="ARBA00022989"/>
    </source>
</evidence>
<evidence type="ECO:0000313" key="22">
    <source>
        <dbReference type="Proteomes" id="UP000479691"/>
    </source>
</evidence>
<evidence type="ECO:0000256" key="9">
    <source>
        <dbReference type="ARBA" id="ARBA00022824"/>
    </source>
</evidence>
<accession>A0A6G1M3E1</accession>
<keyword evidence="9 16" id="KW-0256">Endoplasmic reticulum</keyword>
<dbReference type="Pfam" id="PF00076">
    <property type="entry name" value="RRM_1"/>
    <property type="match status" value="1"/>
</dbReference>
<dbReference type="FunFam" id="3.30.70.330:FF:000286">
    <property type="entry name" value="Putative pre-mRNA branch site protein p14"/>
    <property type="match status" value="1"/>
</dbReference>
<keyword evidence="7" id="KW-0812">Transmembrane</keyword>
<dbReference type="PROSITE" id="PS50102">
    <property type="entry name" value="RRM"/>
    <property type="match status" value="1"/>
</dbReference>
<gene>
    <name evidence="18" type="primary">OST1</name>
    <name evidence="20" type="ORF">TWF106_000678</name>
    <name evidence="19" type="ORF">TWF191_004924</name>
    <name evidence="18" type="ORF">TWF788_004955</name>
</gene>
<dbReference type="InterPro" id="IPR007676">
    <property type="entry name" value="Ribophorin_I"/>
</dbReference>
<evidence type="ECO:0000256" key="14">
    <source>
        <dbReference type="ARBA" id="ARBA00023242"/>
    </source>
</evidence>
<evidence type="ECO:0000313" key="20">
    <source>
        <dbReference type="EMBL" id="KAF3206477.1"/>
    </source>
</evidence>
<evidence type="ECO:0000256" key="1">
    <source>
        <dbReference type="ARBA" id="ARBA00002791"/>
    </source>
</evidence>
<evidence type="ECO:0000313" key="19">
    <source>
        <dbReference type="EMBL" id="KAF3198517.1"/>
    </source>
</evidence>
<dbReference type="InterPro" id="IPR034150">
    <property type="entry name" value="SF3B6_RRM"/>
</dbReference>
<dbReference type="InterPro" id="IPR035979">
    <property type="entry name" value="RBD_domain_sf"/>
</dbReference>
<evidence type="ECO:0000256" key="13">
    <source>
        <dbReference type="ARBA" id="ARBA00023187"/>
    </source>
</evidence>
<evidence type="ECO:0000256" key="5">
    <source>
        <dbReference type="ARBA" id="ARBA00008905"/>
    </source>
</evidence>
<dbReference type="Proteomes" id="UP000479691">
    <property type="component" value="Unassembled WGS sequence"/>
</dbReference>
<feature type="signal peptide" evidence="16">
    <location>
        <begin position="1"/>
        <end position="24"/>
    </location>
</feature>
<dbReference type="GO" id="GO:0006397">
    <property type="term" value="P:mRNA processing"/>
    <property type="evidence" value="ECO:0007669"/>
    <property type="project" value="UniProtKB-KW"/>
</dbReference>
<feature type="domain" description="RRM" evidence="17">
    <location>
        <begin position="464"/>
        <end position="539"/>
    </location>
</feature>
<evidence type="ECO:0000256" key="7">
    <source>
        <dbReference type="ARBA" id="ARBA00022692"/>
    </source>
</evidence>
<keyword evidence="10 15" id="KW-0694">RNA-binding</keyword>
<comment type="pathway">
    <text evidence="4 16">Protein modification; protein glycosylation.</text>
</comment>
<keyword evidence="11" id="KW-1133">Transmembrane helix</keyword>
<dbReference type="GO" id="GO:0016740">
    <property type="term" value="F:transferase activity"/>
    <property type="evidence" value="ECO:0007669"/>
    <property type="project" value="UniProtKB-KW"/>
</dbReference>
<comment type="subcellular location">
    <subcellularLocation>
        <location evidence="2 16">Endoplasmic reticulum membrane</location>
        <topology evidence="2 16">Single-pass type I membrane protein</topology>
    </subcellularLocation>
    <subcellularLocation>
        <location evidence="3">Nucleus</location>
    </subcellularLocation>
</comment>
<dbReference type="GO" id="GO:0003723">
    <property type="term" value="F:RNA binding"/>
    <property type="evidence" value="ECO:0007669"/>
    <property type="project" value="UniProtKB-UniRule"/>
</dbReference>
<dbReference type="EMBL" id="WIWS01000108">
    <property type="protein sequence ID" value="KAF3206477.1"/>
    <property type="molecule type" value="Genomic_DNA"/>
</dbReference>
<dbReference type="PANTHER" id="PTHR21049:SF0">
    <property type="entry name" value="DOLICHYL-DIPHOSPHOOLIGOSACCHARIDE--PROTEIN GLYCOSYLTRANSFERASE SUBUNIT 1"/>
    <property type="match status" value="1"/>
</dbReference>
<comment type="function">
    <text evidence="1 16">Subunit of the oligosaccharyl transferase (OST) complex that catalyzes the initial transfer of a defined glycan (Glc(3)Man(9)GlcNAc(2) in eukaryotes) from the lipid carrier dolichol-pyrophosphate to an asparagine residue within an Asn-X-Ser/Thr consensus motif in nascent polypeptide chains, the first step in protein N-glycosylation. N-glycosylation occurs cotranslationally and the complex associates with the Sec61 complex at the channel-forming translocon complex that mediates protein translocation across the endoplasmic reticulum (ER). All subunits are required for a maximal enzyme activity.</text>
</comment>
<evidence type="ECO:0000256" key="3">
    <source>
        <dbReference type="ARBA" id="ARBA00004123"/>
    </source>
</evidence>
<evidence type="ECO:0000256" key="16">
    <source>
        <dbReference type="RuleBase" id="RU361143"/>
    </source>
</evidence>
<keyword evidence="14" id="KW-0539">Nucleus</keyword>
<dbReference type="GO" id="GO:0008250">
    <property type="term" value="C:oligosaccharyltransferase complex"/>
    <property type="evidence" value="ECO:0007669"/>
    <property type="project" value="UniProtKB-UniRule"/>
</dbReference>
<comment type="caution">
    <text evidence="18">The sequence shown here is derived from an EMBL/GenBank/DDBJ whole genome shotgun (WGS) entry which is preliminary data.</text>
</comment>
<dbReference type="Pfam" id="PF04597">
    <property type="entry name" value="Ribophorin_I"/>
    <property type="match status" value="1"/>
</dbReference>
<keyword evidence="12" id="KW-0472">Membrane</keyword>
<keyword evidence="13" id="KW-0508">mRNA splicing</keyword>
<dbReference type="GO" id="GO:0018279">
    <property type="term" value="P:protein N-linked glycosylation via asparagine"/>
    <property type="evidence" value="ECO:0007669"/>
    <property type="project" value="TreeGrafter"/>
</dbReference>
<sequence>MRSSNSRVSLLATLLLAASHLSSSLNIPPVFKNTNLLRTIDASKAYVKETIAVIIENTSHQPQTEYYLPLLVPGSSAVSYVECKDKKEGTPCTAEAVDDTTDYPLRYYKITLPTTLQPAAQITLVVTAGVTGALTPVPAIIGQSDKQYLSYTSAKFVPSPYLTEKQKTKFRAANGEIPDYTIYEHTEKSGYVVSYGPYDNVEPWGTDAQVDKFTIRFEFTNPIVYMEKLERDIEVSHWGNNLAIEERYWMTNNGAKLKEQFSRLSWATTSYYNPPTAAIKSLLFPLRVGSKDAYYTDEVGNVSTSKFRSDSREAILDIKPRFPIFGGWNYSFVVGWNNDLPAYLRHGERDGYILKVPLLQGPSQSTSYGKVEVRIILPEGATNVKYVSPIAIHKEERFLHKTFMDTIGRTSIKLTIDNVVDELKNRDIIVTYNYSTIAALRKPLVVLASVFSLSQNKLAPEVNRILFVKNLSYQVSSEELFDLFGKFGPIRQIRQGIANNTKGTAFVVYEEVGDAKTACDKLNGFNFQNRYLVVLYHQPEKMARSEKDLAQRQEELEKLKKQHGIE</sequence>